<feature type="compositionally biased region" description="Basic and acidic residues" evidence="1">
    <location>
        <begin position="80"/>
        <end position="92"/>
    </location>
</feature>
<gene>
    <name evidence="2" type="ORF">VTK73DRAFT_5120</name>
</gene>
<comment type="caution">
    <text evidence="2">The sequence shown here is derived from an EMBL/GenBank/DDBJ whole genome shotgun (WGS) entry which is preliminary data.</text>
</comment>
<evidence type="ECO:0000313" key="2">
    <source>
        <dbReference type="EMBL" id="KAL1865646.1"/>
    </source>
</evidence>
<feature type="compositionally biased region" description="Polar residues" evidence="1">
    <location>
        <begin position="59"/>
        <end position="77"/>
    </location>
</feature>
<evidence type="ECO:0000256" key="1">
    <source>
        <dbReference type="SAM" id="MobiDB-lite"/>
    </source>
</evidence>
<dbReference type="EMBL" id="JAZHXJ010000288">
    <property type="protein sequence ID" value="KAL1865646.1"/>
    <property type="molecule type" value="Genomic_DNA"/>
</dbReference>
<sequence length="128" mass="13998">METGVATAIAACPKYSYVYTYSGSLLSASIPKRWPVAGQQHVGGKGDRLHPVWEHGTISEENNSNPRVARPRQTTQGPRKLGEHKDHHKAGRFDACDVSGHLRNNSSEIIGRPELTSFICQVGCSRST</sequence>
<protein>
    <submittedName>
        <fullName evidence="2">Uncharacterized protein</fullName>
    </submittedName>
</protein>
<keyword evidence="3" id="KW-1185">Reference proteome</keyword>
<evidence type="ECO:0000313" key="3">
    <source>
        <dbReference type="Proteomes" id="UP001586593"/>
    </source>
</evidence>
<organism evidence="2 3">
    <name type="scientific">Phialemonium thermophilum</name>
    <dbReference type="NCBI Taxonomy" id="223376"/>
    <lineage>
        <taxon>Eukaryota</taxon>
        <taxon>Fungi</taxon>
        <taxon>Dikarya</taxon>
        <taxon>Ascomycota</taxon>
        <taxon>Pezizomycotina</taxon>
        <taxon>Sordariomycetes</taxon>
        <taxon>Sordariomycetidae</taxon>
        <taxon>Cephalothecales</taxon>
        <taxon>Cephalothecaceae</taxon>
        <taxon>Phialemonium</taxon>
    </lineage>
</organism>
<dbReference type="Proteomes" id="UP001586593">
    <property type="component" value="Unassembled WGS sequence"/>
</dbReference>
<name>A0ABR3WQA8_9PEZI</name>
<accession>A0ABR3WQA8</accession>
<feature type="region of interest" description="Disordered" evidence="1">
    <location>
        <begin position="57"/>
        <end position="92"/>
    </location>
</feature>
<proteinExistence type="predicted"/>
<reference evidence="2 3" key="1">
    <citation type="journal article" date="2024" name="Commun. Biol.">
        <title>Comparative genomic analysis of thermophilic fungi reveals convergent evolutionary adaptations and gene losses.</title>
        <authorList>
            <person name="Steindorff A.S."/>
            <person name="Aguilar-Pontes M.V."/>
            <person name="Robinson A.J."/>
            <person name="Andreopoulos B."/>
            <person name="LaButti K."/>
            <person name="Kuo A."/>
            <person name="Mondo S."/>
            <person name="Riley R."/>
            <person name="Otillar R."/>
            <person name="Haridas S."/>
            <person name="Lipzen A."/>
            <person name="Grimwood J."/>
            <person name="Schmutz J."/>
            <person name="Clum A."/>
            <person name="Reid I.D."/>
            <person name="Moisan M.C."/>
            <person name="Butler G."/>
            <person name="Nguyen T.T.M."/>
            <person name="Dewar K."/>
            <person name="Conant G."/>
            <person name="Drula E."/>
            <person name="Henrissat B."/>
            <person name="Hansel C."/>
            <person name="Singer S."/>
            <person name="Hutchinson M.I."/>
            <person name="de Vries R.P."/>
            <person name="Natvig D.O."/>
            <person name="Powell A.J."/>
            <person name="Tsang A."/>
            <person name="Grigoriev I.V."/>
        </authorList>
    </citation>
    <scope>NUCLEOTIDE SEQUENCE [LARGE SCALE GENOMIC DNA]</scope>
    <source>
        <strain evidence="2 3">ATCC 24622</strain>
    </source>
</reference>